<evidence type="ECO:0000313" key="12">
    <source>
        <dbReference type="EMBL" id="WAR27248.1"/>
    </source>
</evidence>
<feature type="transmembrane region" description="Helical" evidence="10">
    <location>
        <begin position="255"/>
        <end position="279"/>
    </location>
</feature>
<keyword evidence="6 9" id="KW-1015">Disulfide bond</keyword>
<feature type="repeat" description="TNFR-Cys" evidence="9">
    <location>
        <begin position="55"/>
        <end position="95"/>
    </location>
</feature>
<evidence type="ECO:0000256" key="9">
    <source>
        <dbReference type="PROSITE-ProRule" id="PRU00206"/>
    </source>
</evidence>
<keyword evidence="5 10" id="KW-0472">Membrane</keyword>
<gene>
    <name evidence="12" type="ORF">MAR_012952</name>
</gene>
<feature type="disulfide bond" evidence="9">
    <location>
        <begin position="74"/>
        <end position="87"/>
    </location>
</feature>
<dbReference type="Gene3D" id="2.10.50.10">
    <property type="entry name" value="Tumor Necrosis Factor Receptor, subunit A, domain 2"/>
    <property type="match status" value="2"/>
</dbReference>
<accession>A0ABY7G2A3</accession>
<feature type="domain" description="TNFR-Cys" evidence="11">
    <location>
        <begin position="55"/>
        <end position="95"/>
    </location>
</feature>
<feature type="domain" description="TNFR-Cys" evidence="11">
    <location>
        <begin position="137"/>
        <end position="177"/>
    </location>
</feature>
<evidence type="ECO:0000256" key="6">
    <source>
        <dbReference type="ARBA" id="ARBA00023157"/>
    </source>
</evidence>
<comment type="subcellular location">
    <subcellularLocation>
        <location evidence="1">Membrane</location>
        <topology evidence="1">Single-pass membrane protein</topology>
    </subcellularLocation>
</comment>
<feature type="disulfide bond" evidence="9">
    <location>
        <begin position="56"/>
        <end position="71"/>
    </location>
</feature>
<keyword evidence="13" id="KW-1185">Reference proteome</keyword>
<feature type="repeat" description="TNFR-Cys" evidence="9">
    <location>
        <begin position="97"/>
        <end position="135"/>
    </location>
</feature>
<dbReference type="Proteomes" id="UP001164746">
    <property type="component" value="Chromosome 15"/>
</dbReference>
<dbReference type="InterPro" id="IPR047526">
    <property type="entry name" value="TNR19/27/EDAR"/>
</dbReference>
<dbReference type="PROSITE" id="PS50050">
    <property type="entry name" value="TNFR_NGFR_2"/>
    <property type="match status" value="3"/>
</dbReference>
<evidence type="ECO:0000256" key="5">
    <source>
        <dbReference type="ARBA" id="ARBA00023136"/>
    </source>
</evidence>
<dbReference type="InterPro" id="IPR001368">
    <property type="entry name" value="TNFR/NGFR_Cys_rich_reg"/>
</dbReference>
<keyword evidence="2 10" id="KW-0812">Transmembrane</keyword>
<dbReference type="PROSITE" id="PS00652">
    <property type="entry name" value="TNFR_NGFR_1"/>
    <property type="match status" value="3"/>
</dbReference>
<keyword evidence="8" id="KW-0325">Glycoprotein</keyword>
<dbReference type="SUPFAM" id="SSF57586">
    <property type="entry name" value="TNF receptor-like"/>
    <property type="match status" value="2"/>
</dbReference>
<dbReference type="EMBL" id="CP111026">
    <property type="protein sequence ID" value="WAR27248.1"/>
    <property type="molecule type" value="Genomic_DNA"/>
</dbReference>
<dbReference type="PANTHER" id="PTHR12120">
    <property type="entry name" value="TNFR-CYS DOMAIN-CONTAINING PROTEIN"/>
    <property type="match status" value="1"/>
</dbReference>
<keyword evidence="3" id="KW-0677">Repeat</keyword>
<evidence type="ECO:0000256" key="8">
    <source>
        <dbReference type="ARBA" id="ARBA00023180"/>
    </source>
</evidence>
<evidence type="ECO:0000256" key="7">
    <source>
        <dbReference type="ARBA" id="ARBA00023170"/>
    </source>
</evidence>
<keyword evidence="7" id="KW-0675">Receptor</keyword>
<evidence type="ECO:0000259" key="11">
    <source>
        <dbReference type="PROSITE" id="PS50050"/>
    </source>
</evidence>
<sequence length="420" mass="47538">MERNTRFDFRIFNRLNTFKYQFLSSKFILIIIFNIHFGAEGFQPNYHRAKLTAVECPVGYYIKNIEHSARCLPCKLCPKGFQVNKWCNVTNETECTSCPKGTFNDVRGGSCQPCSTCKVGEFIKRKCLPEKDTKCRRCQKGKYSVNGQGHACRPCTGCLESNREEMFPCKPEHDRVCGQCKHGHFSELGGRCLPCSFCGYMSQKRFVIDCARQNGVHDPNLCWPDTGIRLLQADSKGPTTVVSNEIVLGYHNDNVMLVFIVCVFVICWIVLVFTGAWAMRLPRFQNKFKLCLNHEDSSATQSKIPTRDMNLSLCTEHPETLTEQILSGTQNGTVPNIIECSRLSITTDSDKSGSTMKACTNELISYQKKGANALNPTIQSKIGETNVEPRRRAHTWHGDQPTRCYIAKIIKNKGEIFKSM</sequence>
<organism evidence="12 13">
    <name type="scientific">Mya arenaria</name>
    <name type="common">Soft-shell clam</name>
    <dbReference type="NCBI Taxonomy" id="6604"/>
    <lineage>
        <taxon>Eukaryota</taxon>
        <taxon>Metazoa</taxon>
        <taxon>Spiralia</taxon>
        <taxon>Lophotrochozoa</taxon>
        <taxon>Mollusca</taxon>
        <taxon>Bivalvia</taxon>
        <taxon>Autobranchia</taxon>
        <taxon>Heteroconchia</taxon>
        <taxon>Euheterodonta</taxon>
        <taxon>Imparidentia</taxon>
        <taxon>Neoheterodontei</taxon>
        <taxon>Myida</taxon>
        <taxon>Myoidea</taxon>
        <taxon>Myidae</taxon>
        <taxon>Mya</taxon>
    </lineage>
</organism>
<feature type="disulfide bond" evidence="9">
    <location>
        <begin position="117"/>
        <end position="135"/>
    </location>
</feature>
<evidence type="ECO:0000256" key="2">
    <source>
        <dbReference type="ARBA" id="ARBA00022692"/>
    </source>
</evidence>
<feature type="disulfide bond" evidence="9">
    <location>
        <begin position="77"/>
        <end position="95"/>
    </location>
</feature>
<dbReference type="SMART" id="SM00208">
    <property type="entry name" value="TNFR"/>
    <property type="match status" value="4"/>
</dbReference>
<evidence type="ECO:0000256" key="3">
    <source>
        <dbReference type="ARBA" id="ARBA00022737"/>
    </source>
</evidence>
<keyword evidence="4 10" id="KW-1133">Transmembrane helix</keyword>
<evidence type="ECO:0000256" key="1">
    <source>
        <dbReference type="ARBA" id="ARBA00004167"/>
    </source>
</evidence>
<proteinExistence type="predicted"/>
<evidence type="ECO:0000256" key="4">
    <source>
        <dbReference type="ARBA" id="ARBA00022989"/>
    </source>
</evidence>
<dbReference type="PANTHER" id="PTHR12120:SF10">
    <property type="entry name" value="TNFR-CYS DOMAIN-CONTAINING PROTEIN"/>
    <property type="match status" value="1"/>
</dbReference>
<comment type="caution">
    <text evidence="9">Lacks conserved residue(s) required for the propagation of feature annotation.</text>
</comment>
<feature type="domain" description="TNFR-Cys" evidence="11">
    <location>
        <begin position="97"/>
        <end position="135"/>
    </location>
</feature>
<feature type="repeat" description="TNFR-Cys" evidence="9">
    <location>
        <begin position="137"/>
        <end position="177"/>
    </location>
</feature>
<evidence type="ECO:0000313" key="13">
    <source>
        <dbReference type="Proteomes" id="UP001164746"/>
    </source>
</evidence>
<dbReference type="Pfam" id="PF00020">
    <property type="entry name" value="TNFR_c6"/>
    <property type="match status" value="3"/>
</dbReference>
<evidence type="ECO:0000256" key="10">
    <source>
        <dbReference type="SAM" id="Phobius"/>
    </source>
</evidence>
<name>A0ABY7G2A3_MYAAR</name>
<feature type="disulfide bond" evidence="9">
    <location>
        <begin position="114"/>
        <end position="127"/>
    </location>
</feature>
<reference evidence="12" key="1">
    <citation type="submission" date="2022-11" db="EMBL/GenBank/DDBJ databases">
        <title>Centuries of genome instability and evolution in soft-shell clam transmissible cancer (bioRxiv).</title>
        <authorList>
            <person name="Hart S.F.M."/>
            <person name="Yonemitsu M.A."/>
            <person name="Giersch R.M."/>
            <person name="Beal B.F."/>
            <person name="Arriagada G."/>
            <person name="Davis B.W."/>
            <person name="Ostrander E.A."/>
            <person name="Goff S.P."/>
            <person name="Metzger M.J."/>
        </authorList>
    </citation>
    <scope>NUCLEOTIDE SEQUENCE</scope>
    <source>
        <strain evidence="12">MELC-2E11</strain>
        <tissue evidence="12">Siphon/mantle</tissue>
    </source>
</reference>
<protein>
    <submittedName>
        <fullName evidence="12">TNR16-like protein</fullName>
    </submittedName>
</protein>